<proteinExistence type="predicted"/>
<dbReference type="RefSeq" id="WP_167964832.1">
    <property type="nucleotide sequence ID" value="NZ_CP050831.1"/>
</dbReference>
<evidence type="ECO:0000313" key="1">
    <source>
        <dbReference type="EMBL" id="QIU95852.1"/>
    </source>
</evidence>
<gene>
    <name evidence="1" type="ORF">BacF7301_17595</name>
</gene>
<sequence length="107" mass="12154">MAKVKEPSTTYYSKPVFKAKKAKLVERIKKETNPEKIEQCLEILGEDSEYNEAYFESLINDASLKDAPMPGIVTSEEELDNRIKDSEASGLVDDAEVNAFFKWMLSK</sequence>
<organism evidence="1 2">
    <name type="scientific">Bacteroides faecium</name>
    <dbReference type="NCBI Taxonomy" id="2715212"/>
    <lineage>
        <taxon>Bacteria</taxon>
        <taxon>Pseudomonadati</taxon>
        <taxon>Bacteroidota</taxon>
        <taxon>Bacteroidia</taxon>
        <taxon>Bacteroidales</taxon>
        <taxon>Bacteroidaceae</taxon>
        <taxon>Bacteroides</taxon>
    </lineage>
</organism>
<dbReference type="AlphaFoldDB" id="A0A6H0KR63"/>
<evidence type="ECO:0000313" key="2">
    <source>
        <dbReference type="Proteomes" id="UP000501780"/>
    </source>
</evidence>
<name>A0A6H0KR63_9BACE</name>
<protein>
    <submittedName>
        <fullName evidence="1">Uncharacterized protein</fullName>
    </submittedName>
</protein>
<dbReference type="Proteomes" id="UP000501780">
    <property type="component" value="Chromosome"/>
</dbReference>
<keyword evidence="2" id="KW-1185">Reference proteome</keyword>
<dbReference type="EMBL" id="CP050831">
    <property type="protein sequence ID" value="QIU95852.1"/>
    <property type="molecule type" value="Genomic_DNA"/>
</dbReference>
<reference evidence="1 2" key="1">
    <citation type="submission" date="2020-03" db="EMBL/GenBank/DDBJ databases">
        <title>Genomic analysis of Bacteroides faecium CBA7301.</title>
        <authorList>
            <person name="Kim J."/>
            <person name="Roh S.W."/>
        </authorList>
    </citation>
    <scope>NUCLEOTIDE SEQUENCE [LARGE SCALE GENOMIC DNA]</scope>
    <source>
        <strain evidence="1 2">CBA7301</strain>
    </source>
</reference>
<dbReference type="KEGG" id="bfc:BacF7301_17595"/>
<accession>A0A6H0KR63</accession>